<sequence>METTSKYSTVRPAGREHIPLYPKGFVAVRILQLVFSVIILGLAAFGIWALAFSGDCFILAVAIMTLMASIYHLVSWFGAISLYNYWAVMSLDILLVVMWLSSFALLASQIAAFFAYAGGTYYDYYGYSYSHGLSSAETIVASCLAAAAGLGGVEFVLHIVSLVIHSIALHRHRAAGLHCTPGAAPSGNPSGPVYAVPGAPAGAEKVQVVYQQQTVAQPAPAYVTQPQQYAIPQQQQQQQQYYVQQTPSPLVSQPSGGTYIHQQGQVPI</sequence>
<proteinExistence type="predicted"/>
<evidence type="ECO:0000256" key="5">
    <source>
        <dbReference type="SAM" id="Phobius"/>
    </source>
</evidence>
<feature type="transmembrane region" description="Helical" evidence="5">
    <location>
        <begin position="93"/>
        <end position="119"/>
    </location>
</feature>
<evidence type="ECO:0000256" key="3">
    <source>
        <dbReference type="ARBA" id="ARBA00022989"/>
    </source>
</evidence>
<comment type="subcellular location">
    <subcellularLocation>
        <location evidence="1">Membrane</location>
        <topology evidence="1">Multi-pass membrane protein</topology>
    </subcellularLocation>
</comment>
<evidence type="ECO:0000313" key="7">
    <source>
        <dbReference type="EMBL" id="KAK3330178.1"/>
    </source>
</evidence>
<keyword evidence="2 5" id="KW-0812">Transmembrane</keyword>
<dbReference type="Proteomes" id="UP001283341">
    <property type="component" value="Unassembled WGS sequence"/>
</dbReference>
<evidence type="ECO:0000256" key="1">
    <source>
        <dbReference type="ARBA" id="ARBA00004141"/>
    </source>
</evidence>
<feature type="transmembrane region" description="Helical" evidence="5">
    <location>
        <begin position="57"/>
        <end position="86"/>
    </location>
</feature>
<feature type="domain" description="MARVEL" evidence="6">
    <location>
        <begin position="26"/>
        <end position="163"/>
    </location>
</feature>
<evidence type="ECO:0000256" key="4">
    <source>
        <dbReference type="ARBA" id="ARBA00023136"/>
    </source>
</evidence>
<dbReference type="Pfam" id="PF01284">
    <property type="entry name" value="MARVEL"/>
    <property type="match status" value="1"/>
</dbReference>
<gene>
    <name evidence="7" type="ORF">B0H66DRAFT_597724</name>
</gene>
<feature type="transmembrane region" description="Helical" evidence="5">
    <location>
        <begin position="30"/>
        <end position="51"/>
    </location>
</feature>
<organism evidence="7 8">
    <name type="scientific">Apodospora peruviana</name>
    <dbReference type="NCBI Taxonomy" id="516989"/>
    <lineage>
        <taxon>Eukaryota</taxon>
        <taxon>Fungi</taxon>
        <taxon>Dikarya</taxon>
        <taxon>Ascomycota</taxon>
        <taxon>Pezizomycotina</taxon>
        <taxon>Sordariomycetes</taxon>
        <taxon>Sordariomycetidae</taxon>
        <taxon>Sordariales</taxon>
        <taxon>Lasiosphaeriaceae</taxon>
        <taxon>Apodospora</taxon>
    </lineage>
</organism>
<dbReference type="AlphaFoldDB" id="A0AAE0IRX4"/>
<comment type="caution">
    <text evidence="7">The sequence shown here is derived from an EMBL/GenBank/DDBJ whole genome shotgun (WGS) entry which is preliminary data.</text>
</comment>
<keyword evidence="4 5" id="KW-0472">Membrane</keyword>
<evidence type="ECO:0000259" key="6">
    <source>
        <dbReference type="Pfam" id="PF01284"/>
    </source>
</evidence>
<keyword evidence="8" id="KW-1185">Reference proteome</keyword>
<evidence type="ECO:0000313" key="8">
    <source>
        <dbReference type="Proteomes" id="UP001283341"/>
    </source>
</evidence>
<evidence type="ECO:0000256" key="2">
    <source>
        <dbReference type="ARBA" id="ARBA00022692"/>
    </source>
</evidence>
<accession>A0AAE0IRX4</accession>
<name>A0AAE0IRX4_9PEZI</name>
<protein>
    <recommendedName>
        <fullName evidence="6">MARVEL domain-containing protein</fullName>
    </recommendedName>
</protein>
<keyword evidence="3 5" id="KW-1133">Transmembrane helix</keyword>
<reference evidence="7" key="1">
    <citation type="journal article" date="2023" name="Mol. Phylogenet. Evol.">
        <title>Genome-scale phylogeny and comparative genomics of the fungal order Sordariales.</title>
        <authorList>
            <person name="Hensen N."/>
            <person name="Bonometti L."/>
            <person name="Westerberg I."/>
            <person name="Brannstrom I.O."/>
            <person name="Guillou S."/>
            <person name="Cros-Aarteil S."/>
            <person name="Calhoun S."/>
            <person name="Haridas S."/>
            <person name="Kuo A."/>
            <person name="Mondo S."/>
            <person name="Pangilinan J."/>
            <person name="Riley R."/>
            <person name="LaButti K."/>
            <person name="Andreopoulos B."/>
            <person name="Lipzen A."/>
            <person name="Chen C."/>
            <person name="Yan M."/>
            <person name="Daum C."/>
            <person name="Ng V."/>
            <person name="Clum A."/>
            <person name="Steindorff A."/>
            <person name="Ohm R.A."/>
            <person name="Martin F."/>
            <person name="Silar P."/>
            <person name="Natvig D.O."/>
            <person name="Lalanne C."/>
            <person name="Gautier V."/>
            <person name="Ament-Velasquez S.L."/>
            <person name="Kruys A."/>
            <person name="Hutchinson M.I."/>
            <person name="Powell A.J."/>
            <person name="Barry K."/>
            <person name="Miller A.N."/>
            <person name="Grigoriev I.V."/>
            <person name="Debuchy R."/>
            <person name="Gladieux P."/>
            <person name="Hiltunen Thoren M."/>
            <person name="Johannesson H."/>
        </authorList>
    </citation>
    <scope>NUCLEOTIDE SEQUENCE</scope>
    <source>
        <strain evidence="7">CBS 118394</strain>
    </source>
</reference>
<reference evidence="7" key="2">
    <citation type="submission" date="2023-06" db="EMBL/GenBank/DDBJ databases">
        <authorList>
            <consortium name="Lawrence Berkeley National Laboratory"/>
            <person name="Haridas S."/>
            <person name="Hensen N."/>
            <person name="Bonometti L."/>
            <person name="Westerberg I."/>
            <person name="Brannstrom I.O."/>
            <person name="Guillou S."/>
            <person name="Cros-Aarteil S."/>
            <person name="Calhoun S."/>
            <person name="Kuo A."/>
            <person name="Mondo S."/>
            <person name="Pangilinan J."/>
            <person name="Riley R."/>
            <person name="Labutti K."/>
            <person name="Andreopoulos B."/>
            <person name="Lipzen A."/>
            <person name="Chen C."/>
            <person name="Yanf M."/>
            <person name="Daum C."/>
            <person name="Ng V."/>
            <person name="Clum A."/>
            <person name="Steindorff A."/>
            <person name="Ohm R."/>
            <person name="Martin F."/>
            <person name="Silar P."/>
            <person name="Natvig D."/>
            <person name="Lalanne C."/>
            <person name="Gautier V."/>
            <person name="Ament-Velasquez S.L."/>
            <person name="Kruys A."/>
            <person name="Hutchinson M.I."/>
            <person name="Powell A.J."/>
            <person name="Barry K."/>
            <person name="Miller A.N."/>
            <person name="Grigoriev I.V."/>
            <person name="Debuchy R."/>
            <person name="Gladieux P."/>
            <person name="Thoren M.H."/>
            <person name="Johannesson H."/>
        </authorList>
    </citation>
    <scope>NUCLEOTIDE SEQUENCE</scope>
    <source>
        <strain evidence="7">CBS 118394</strain>
    </source>
</reference>
<dbReference type="InterPro" id="IPR008253">
    <property type="entry name" value="Marvel"/>
</dbReference>
<dbReference type="GO" id="GO:0016020">
    <property type="term" value="C:membrane"/>
    <property type="evidence" value="ECO:0007669"/>
    <property type="project" value="UniProtKB-SubCell"/>
</dbReference>
<dbReference type="PANTHER" id="PTHR37451:SF4">
    <property type="entry name" value="MARVEL DOMAIN-CONTAINING PROTEIN"/>
    <property type="match status" value="1"/>
</dbReference>
<dbReference type="EMBL" id="JAUEDM010000001">
    <property type="protein sequence ID" value="KAK3330178.1"/>
    <property type="molecule type" value="Genomic_DNA"/>
</dbReference>
<feature type="transmembrane region" description="Helical" evidence="5">
    <location>
        <begin position="139"/>
        <end position="164"/>
    </location>
</feature>
<dbReference type="PANTHER" id="PTHR37451">
    <property type="entry name" value="MARVEL DOMAIN"/>
    <property type="match status" value="1"/>
</dbReference>